<sequence>MRLKTTLAALALAALPAVAVAECSWDHSNKSATTCPEGSVLDSTTGSCVKQTTS</sequence>
<accession>A0A239JWZ9</accession>
<organism evidence="3 4">
    <name type="scientific">Tropicimonas sediminicola</name>
    <dbReference type="NCBI Taxonomy" id="1031541"/>
    <lineage>
        <taxon>Bacteria</taxon>
        <taxon>Pseudomonadati</taxon>
        <taxon>Pseudomonadota</taxon>
        <taxon>Alphaproteobacteria</taxon>
        <taxon>Rhodobacterales</taxon>
        <taxon>Roseobacteraceae</taxon>
        <taxon>Tropicimonas</taxon>
    </lineage>
</organism>
<dbReference type="EMBL" id="FZOY01000006">
    <property type="protein sequence ID" value="SNT10496.1"/>
    <property type="molecule type" value="Genomic_DNA"/>
</dbReference>
<proteinExistence type="predicted"/>
<gene>
    <name evidence="3" type="ORF">SAMN05421757_106124</name>
</gene>
<keyword evidence="2" id="KW-0732">Signal</keyword>
<dbReference type="Proteomes" id="UP000198426">
    <property type="component" value="Unassembled WGS sequence"/>
</dbReference>
<feature type="signal peptide" evidence="2">
    <location>
        <begin position="1"/>
        <end position="21"/>
    </location>
</feature>
<dbReference type="AlphaFoldDB" id="A0A239JWZ9"/>
<dbReference type="RefSeq" id="WP_176442902.1">
    <property type="nucleotide sequence ID" value="NZ_FZOY01000006.1"/>
</dbReference>
<reference evidence="3 4" key="1">
    <citation type="submission" date="2017-06" db="EMBL/GenBank/DDBJ databases">
        <authorList>
            <person name="Kim H.J."/>
            <person name="Triplett B.A."/>
        </authorList>
    </citation>
    <scope>NUCLEOTIDE SEQUENCE [LARGE SCALE GENOMIC DNA]</scope>
    <source>
        <strain evidence="3 4">DSM 29339</strain>
    </source>
</reference>
<protein>
    <recommendedName>
        <fullName evidence="5">Chitin binding Peritrophin-A domain-containing protein</fullName>
    </recommendedName>
</protein>
<evidence type="ECO:0000256" key="1">
    <source>
        <dbReference type="SAM" id="MobiDB-lite"/>
    </source>
</evidence>
<evidence type="ECO:0000256" key="2">
    <source>
        <dbReference type="SAM" id="SignalP"/>
    </source>
</evidence>
<evidence type="ECO:0008006" key="5">
    <source>
        <dbReference type="Google" id="ProtNLM"/>
    </source>
</evidence>
<feature type="chain" id="PRO_5013212471" description="Chitin binding Peritrophin-A domain-containing protein" evidence="2">
    <location>
        <begin position="22"/>
        <end position="54"/>
    </location>
</feature>
<evidence type="ECO:0000313" key="4">
    <source>
        <dbReference type="Proteomes" id="UP000198426"/>
    </source>
</evidence>
<name>A0A239JWZ9_9RHOB</name>
<feature type="region of interest" description="Disordered" evidence="1">
    <location>
        <begin position="30"/>
        <end position="54"/>
    </location>
</feature>
<evidence type="ECO:0000313" key="3">
    <source>
        <dbReference type="EMBL" id="SNT10496.1"/>
    </source>
</evidence>
<keyword evidence="4" id="KW-1185">Reference proteome</keyword>